<reference evidence="1 2" key="1">
    <citation type="journal article" date="2012" name="PLoS ONE">
        <title>Edwardsiella comparative phylogenomics reveal the new intra/inter-species taxonomic relationships, virulence evolution and niche adaptation mechanisms.</title>
        <authorList>
            <person name="Yang M."/>
            <person name="Lv Y."/>
            <person name="Xiao J."/>
            <person name="Wu H."/>
            <person name="Zheng H."/>
            <person name="Liu Q."/>
            <person name="Zhang Y."/>
            <person name="Wang Q."/>
        </authorList>
    </citation>
    <scope>NUCLEOTIDE SEQUENCE [LARGE SCALE GENOMIC DNA]</scope>
    <source>
        <strain evidence="2">080813</strain>
    </source>
</reference>
<accession>A0A076LMS6</accession>
<gene>
    <name evidence="1" type="ORF">ETEE_0522</name>
</gene>
<protein>
    <submittedName>
        <fullName evidence="1">Uncharacterized protein</fullName>
    </submittedName>
</protein>
<evidence type="ECO:0000313" key="2">
    <source>
        <dbReference type="Proteomes" id="UP000028681"/>
    </source>
</evidence>
<name>A0A076LMS6_9GAMM</name>
<proteinExistence type="predicted"/>
<dbReference type="EMBL" id="CP006664">
    <property type="protein sequence ID" value="AIJ06999.1"/>
    <property type="molecule type" value="Genomic_DNA"/>
</dbReference>
<evidence type="ECO:0000313" key="1">
    <source>
        <dbReference type="EMBL" id="AIJ06999.1"/>
    </source>
</evidence>
<dbReference type="KEGG" id="ete:ETEE_0522"/>
<dbReference type="HOGENOM" id="CLU_155144_0_0_6"/>
<dbReference type="AlphaFoldDB" id="A0A076LMS6"/>
<organism evidence="1 2">
    <name type="scientific">Edwardsiella anguillarum ET080813</name>
    <dbReference type="NCBI Taxonomy" id="667120"/>
    <lineage>
        <taxon>Bacteria</taxon>
        <taxon>Pseudomonadati</taxon>
        <taxon>Pseudomonadota</taxon>
        <taxon>Gammaproteobacteria</taxon>
        <taxon>Enterobacterales</taxon>
        <taxon>Hafniaceae</taxon>
        <taxon>Edwardsiella</taxon>
    </lineage>
</organism>
<dbReference type="Proteomes" id="UP000028681">
    <property type="component" value="Chromosome"/>
</dbReference>
<sequence>MMEKAVQIAVNTPAFKFDLNQMVNVRVSDEFGEVRGRAQYANAENQYYIHYRAADGRATSSWFDESLLVAAEDDCHPGCPIYSCAEMPEGATVEDE</sequence>